<evidence type="ECO:0000256" key="3">
    <source>
        <dbReference type="ARBA" id="ARBA00022683"/>
    </source>
</evidence>
<dbReference type="AlphaFoldDB" id="A0A0J6SX42"/>
<evidence type="ECO:0000256" key="1">
    <source>
        <dbReference type="ARBA" id="ARBA00022448"/>
    </source>
</evidence>
<feature type="transmembrane region" description="Helical" evidence="4">
    <location>
        <begin position="52"/>
        <end position="73"/>
    </location>
</feature>
<keyword evidence="1" id="KW-0813">Transport</keyword>
<proteinExistence type="predicted"/>
<keyword evidence="2" id="KW-0762">Sugar transport</keyword>
<evidence type="ECO:0000256" key="2">
    <source>
        <dbReference type="ARBA" id="ARBA00022597"/>
    </source>
</evidence>
<evidence type="ECO:0000313" key="6">
    <source>
        <dbReference type="Proteomes" id="UP000036449"/>
    </source>
</evidence>
<evidence type="ECO:0000256" key="4">
    <source>
        <dbReference type="SAM" id="Phobius"/>
    </source>
</evidence>
<dbReference type="InterPro" id="IPR050864">
    <property type="entry name" value="Bacterial_PTS_Sugar_Transport"/>
</dbReference>
<reference evidence="5 6" key="1">
    <citation type="submission" date="2015-03" db="EMBL/GenBank/DDBJ databases">
        <title>Genome sequencing of Methylobacterium tarhaniae DSM 25844.</title>
        <authorList>
            <person name="Chaudhry V."/>
            <person name="Patil P.B."/>
        </authorList>
    </citation>
    <scope>NUCLEOTIDE SEQUENCE [LARGE SCALE GENOMIC DNA]</scope>
    <source>
        <strain evidence="5 6">DSM 25844</strain>
    </source>
</reference>
<dbReference type="GO" id="GO:0005886">
    <property type="term" value="C:plasma membrane"/>
    <property type="evidence" value="ECO:0007669"/>
    <property type="project" value="TreeGrafter"/>
</dbReference>
<name>A0A0J6SX42_9HYPH</name>
<dbReference type="GO" id="GO:0090563">
    <property type="term" value="F:protein-phosphocysteine-sugar phosphotransferase activity"/>
    <property type="evidence" value="ECO:0007669"/>
    <property type="project" value="TreeGrafter"/>
</dbReference>
<keyword evidence="4" id="KW-0472">Membrane</keyword>
<keyword evidence="6" id="KW-1185">Reference proteome</keyword>
<keyword evidence="4" id="KW-0812">Transmembrane</keyword>
<feature type="transmembrane region" description="Helical" evidence="4">
    <location>
        <begin position="12"/>
        <end position="32"/>
    </location>
</feature>
<protein>
    <recommendedName>
        <fullName evidence="7">PTS fructose transporter subunit EIIBC</fullName>
    </recommendedName>
</protein>
<dbReference type="PATRIC" id="fig|1187852.3.peg.973"/>
<evidence type="ECO:0000313" key="5">
    <source>
        <dbReference type="EMBL" id="KMO37903.1"/>
    </source>
</evidence>
<dbReference type="PANTHER" id="PTHR30505">
    <property type="entry name" value="FRUCTOSE-LIKE PERMEASE"/>
    <property type="match status" value="1"/>
</dbReference>
<dbReference type="PANTHER" id="PTHR30505:SF0">
    <property type="entry name" value="FRUCTOSE-LIKE PTS SYSTEM EIIBC COMPONENT-RELATED"/>
    <property type="match status" value="1"/>
</dbReference>
<sequence length="78" mass="7574">RAPATADPLRVIPALVAGSAVAGALSMTLGVALRVPHGGLFVLPIPNAITPVLGAVVALAAGTVITALLVGAFKKRAA</sequence>
<accession>A0A0J6SX42</accession>
<gene>
    <name evidence="5" type="ORF">VQ03_18365</name>
</gene>
<dbReference type="Proteomes" id="UP000036449">
    <property type="component" value="Unassembled WGS sequence"/>
</dbReference>
<evidence type="ECO:0008006" key="7">
    <source>
        <dbReference type="Google" id="ProtNLM"/>
    </source>
</evidence>
<comment type="caution">
    <text evidence="5">The sequence shown here is derived from an EMBL/GenBank/DDBJ whole genome shotgun (WGS) entry which is preliminary data.</text>
</comment>
<feature type="non-terminal residue" evidence="5">
    <location>
        <position position="1"/>
    </location>
</feature>
<dbReference type="EMBL" id="LABZ01000128">
    <property type="protein sequence ID" value="KMO37903.1"/>
    <property type="molecule type" value="Genomic_DNA"/>
</dbReference>
<dbReference type="GO" id="GO:0009401">
    <property type="term" value="P:phosphoenolpyruvate-dependent sugar phosphotransferase system"/>
    <property type="evidence" value="ECO:0007669"/>
    <property type="project" value="UniProtKB-KW"/>
</dbReference>
<keyword evidence="3" id="KW-0598">Phosphotransferase system</keyword>
<organism evidence="5 6">
    <name type="scientific">Methylobacterium tarhaniae</name>
    <dbReference type="NCBI Taxonomy" id="1187852"/>
    <lineage>
        <taxon>Bacteria</taxon>
        <taxon>Pseudomonadati</taxon>
        <taxon>Pseudomonadota</taxon>
        <taxon>Alphaproteobacteria</taxon>
        <taxon>Hyphomicrobiales</taxon>
        <taxon>Methylobacteriaceae</taxon>
        <taxon>Methylobacterium</taxon>
    </lineage>
</organism>
<keyword evidence="4" id="KW-1133">Transmembrane helix</keyword>